<dbReference type="AlphaFoldDB" id="A0A8H5C1M6"/>
<dbReference type="GO" id="GO:0006788">
    <property type="term" value="P:heme oxidation"/>
    <property type="evidence" value="ECO:0007669"/>
    <property type="project" value="InterPro"/>
</dbReference>
<dbReference type="PANTHER" id="PTHR10720">
    <property type="entry name" value="HEME OXYGENASE"/>
    <property type="match status" value="1"/>
</dbReference>
<protein>
    <recommendedName>
        <fullName evidence="2">heme oxygenase (biliverdin-producing)</fullName>
        <ecNumber evidence="2">1.14.14.18</ecNumber>
    </recommendedName>
</protein>
<comment type="caution">
    <text evidence="8">The sequence shown here is derived from an EMBL/GenBank/DDBJ whole genome shotgun (WGS) entry which is preliminary data.</text>
</comment>
<evidence type="ECO:0000313" key="9">
    <source>
        <dbReference type="Proteomes" id="UP000559256"/>
    </source>
</evidence>
<keyword evidence="6" id="KW-0408">Iron</keyword>
<gene>
    <name evidence="8" type="ORF">D9758_015193</name>
</gene>
<comment type="catalytic activity">
    <reaction evidence="7">
        <text>heme b + 3 reduced [NADPH--hemoprotein reductase] + 3 O2 = biliverdin IXalpha + CO + Fe(2+) + 3 oxidized [NADPH--hemoprotein reductase] + 3 H2O + H(+)</text>
        <dbReference type="Rhea" id="RHEA:21764"/>
        <dbReference type="Rhea" id="RHEA-COMP:11964"/>
        <dbReference type="Rhea" id="RHEA-COMP:11965"/>
        <dbReference type="ChEBI" id="CHEBI:15377"/>
        <dbReference type="ChEBI" id="CHEBI:15378"/>
        <dbReference type="ChEBI" id="CHEBI:15379"/>
        <dbReference type="ChEBI" id="CHEBI:17245"/>
        <dbReference type="ChEBI" id="CHEBI:29033"/>
        <dbReference type="ChEBI" id="CHEBI:57618"/>
        <dbReference type="ChEBI" id="CHEBI:57991"/>
        <dbReference type="ChEBI" id="CHEBI:58210"/>
        <dbReference type="ChEBI" id="CHEBI:60344"/>
        <dbReference type="EC" id="1.14.14.18"/>
    </reaction>
</comment>
<organism evidence="8 9">
    <name type="scientific">Tetrapyrgos nigripes</name>
    <dbReference type="NCBI Taxonomy" id="182062"/>
    <lineage>
        <taxon>Eukaryota</taxon>
        <taxon>Fungi</taxon>
        <taxon>Dikarya</taxon>
        <taxon>Basidiomycota</taxon>
        <taxon>Agaricomycotina</taxon>
        <taxon>Agaricomycetes</taxon>
        <taxon>Agaricomycetidae</taxon>
        <taxon>Agaricales</taxon>
        <taxon>Marasmiineae</taxon>
        <taxon>Marasmiaceae</taxon>
        <taxon>Tetrapyrgos</taxon>
    </lineage>
</organism>
<name>A0A8H5C1M6_9AGAR</name>
<dbReference type="InterPro" id="IPR018207">
    <property type="entry name" value="Haem_oxygenase_CS"/>
</dbReference>
<reference evidence="8 9" key="1">
    <citation type="journal article" date="2020" name="ISME J.">
        <title>Uncovering the hidden diversity of litter-decomposition mechanisms in mushroom-forming fungi.</title>
        <authorList>
            <person name="Floudas D."/>
            <person name="Bentzer J."/>
            <person name="Ahren D."/>
            <person name="Johansson T."/>
            <person name="Persson P."/>
            <person name="Tunlid A."/>
        </authorList>
    </citation>
    <scope>NUCLEOTIDE SEQUENCE [LARGE SCALE GENOMIC DNA]</scope>
    <source>
        <strain evidence="8 9">CBS 291.85</strain>
    </source>
</reference>
<evidence type="ECO:0000256" key="7">
    <source>
        <dbReference type="ARBA" id="ARBA00048328"/>
    </source>
</evidence>
<evidence type="ECO:0000256" key="3">
    <source>
        <dbReference type="ARBA" id="ARBA00022617"/>
    </source>
</evidence>
<accession>A0A8H5C1M6</accession>
<evidence type="ECO:0000256" key="6">
    <source>
        <dbReference type="ARBA" id="ARBA00023004"/>
    </source>
</evidence>
<dbReference type="EMBL" id="JAACJM010000293">
    <property type="protein sequence ID" value="KAF5333001.1"/>
    <property type="molecule type" value="Genomic_DNA"/>
</dbReference>
<evidence type="ECO:0000256" key="5">
    <source>
        <dbReference type="ARBA" id="ARBA00023002"/>
    </source>
</evidence>
<keyword evidence="9" id="KW-1185">Reference proteome</keyword>
<dbReference type="PRINTS" id="PR00088">
    <property type="entry name" value="HAEMOXYGNASE"/>
</dbReference>
<dbReference type="CDD" id="cd19165">
    <property type="entry name" value="HemeO"/>
    <property type="match status" value="1"/>
</dbReference>
<dbReference type="GO" id="GO:0046872">
    <property type="term" value="F:metal ion binding"/>
    <property type="evidence" value="ECO:0007669"/>
    <property type="project" value="UniProtKB-KW"/>
</dbReference>
<dbReference type="Gene3D" id="1.20.910.10">
    <property type="entry name" value="Heme oxygenase-like"/>
    <property type="match status" value="1"/>
</dbReference>
<dbReference type="InterPro" id="IPR002051">
    <property type="entry name" value="Haem_Oase"/>
</dbReference>
<sequence>MPSISSYDYNLPLSEILKQSTKAAHDEVATSPEAGKLLRGELSKEQYARYLMMLWHVYAAIEQGLERHATHPTFEPTYNPALLHRAPALSSDISYLLQVPEWKTHPIHHRLISSPPAGLFTFVNRIHEVADAQDPSPLIAHAYVRYLGDLSGGQTIRHTLAKAYDLDEASGTGLQFYAFKGLTSNKLASQGEMKRIKEWYREGMNAGVGGNVQRKSEIVDEASLSFKLNAGLFAAIAQEDPEPFEGSMTKEQLAALVKPLSSEAPGYSVQNVVVLIAAVSIGHFLLTVGGFTGQRGWYKYLGFEEWVVSTWKSVTA</sequence>
<dbReference type="OrthoDB" id="652091at2759"/>
<evidence type="ECO:0000256" key="4">
    <source>
        <dbReference type="ARBA" id="ARBA00022723"/>
    </source>
</evidence>
<keyword evidence="4" id="KW-0479">Metal-binding</keyword>
<dbReference type="PROSITE" id="PS00593">
    <property type="entry name" value="HEME_OXYGENASE"/>
    <property type="match status" value="1"/>
</dbReference>
<dbReference type="PANTHER" id="PTHR10720:SF0">
    <property type="entry name" value="HEME OXYGENASE"/>
    <property type="match status" value="1"/>
</dbReference>
<comment type="similarity">
    <text evidence="1">Belongs to the heme oxygenase family.</text>
</comment>
<evidence type="ECO:0000256" key="1">
    <source>
        <dbReference type="ARBA" id="ARBA00006134"/>
    </source>
</evidence>
<dbReference type="EC" id="1.14.14.18" evidence="2"/>
<keyword evidence="5" id="KW-0560">Oxidoreductase</keyword>
<dbReference type="InterPro" id="IPR016053">
    <property type="entry name" value="Haem_Oase-like"/>
</dbReference>
<dbReference type="GO" id="GO:0004392">
    <property type="term" value="F:heme oxygenase (decyclizing) activity"/>
    <property type="evidence" value="ECO:0007669"/>
    <property type="project" value="UniProtKB-EC"/>
</dbReference>
<keyword evidence="3" id="KW-0349">Heme</keyword>
<dbReference type="InterPro" id="IPR016084">
    <property type="entry name" value="Haem_Oase-like_multi-hlx"/>
</dbReference>
<evidence type="ECO:0000313" key="8">
    <source>
        <dbReference type="EMBL" id="KAF5333001.1"/>
    </source>
</evidence>
<evidence type="ECO:0000256" key="2">
    <source>
        <dbReference type="ARBA" id="ARBA00012360"/>
    </source>
</evidence>
<dbReference type="Pfam" id="PF01126">
    <property type="entry name" value="Heme_oxygenase"/>
    <property type="match status" value="1"/>
</dbReference>
<dbReference type="SUPFAM" id="SSF48613">
    <property type="entry name" value="Heme oxygenase-like"/>
    <property type="match status" value="1"/>
</dbReference>
<dbReference type="Proteomes" id="UP000559256">
    <property type="component" value="Unassembled WGS sequence"/>
</dbReference>
<proteinExistence type="inferred from homology"/>